<organism evidence="1">
    <name type="scientific">marine metagenome</name>
    <dbReference type="NCBI Taxonomy" id="408172"/>
    <lineage>
        <taxon>unclassified sequences</taxon>
        <taxon>metagenomes</taxon>
        <taxon>ecological metagenomes</taxon>
    </lineage>
</organism>
<accession>A0A381XSB2</accession>
<sequence>MQIDRGYSGDTVAYLLDGIKVIDLASFLAGPGAATLMADYGAEVIKIEPPGGDGYRRLHGNWEVDYNWQLTSRNKRGMSLDVRSEAGRDVLMKLLEEADVMVTNFRNDQLETYGISWQQLHELFPQLILAQLTGYGNVGPDRERRGYDATAFFARAGLMEITRQPNEAPPFPPGGIGDHSTAMTLFAGIMMALYKRDREGEGSFVETSLIATGCWTNGMQLQGAIAGFDIGQALDKAGARSPFAMVYKTGDDRHICLVLTNP</sequence>
<evidence type="ECO:0008006" key="2">
    <source>
        <dbReference type="Google" id="ProtNLM"/>
    </source>
</evidence>
<name>A0A381XSB2_9ZZZZ</name>
<dbReference type="SUPFAM" id="SSF89796">
    <property type="entry name" value="CoA-transferase family III (CaiB/BaiF)"/>
    <property type="match status" value="1"/>
</dbReference>
<feature type="non-terminal residue" evidence="1">
    <location>
        <position position="262"/>
    </location>
</feature>
<dbReference type="AlphaFoldDB" id="A0A381XSB2"/>
<dbReference type="GO" id="GO:0003824">
    <property type="term" value="F:catalytic activity"/>
    <property type="evidence" value="ECO:0007669"/>
    <property type="project" value="InterPro"/>
</dbReference>
<protein>
    <recommendedName>
        <fullName evidence="2">CoA transferase</fullName>
    </recommendedName>
</protein>
<dbReference type="InterPro" id="IPR050509">
    <property type="entry name" value="CoA-transferase_III"/>
</dbReference>
<proteinExistence type="predicted"/>
<reference evidence="1" key="1">
    <citation type="submission" date="2018-05" db="EMBL/GenBank/DDBJ databases">
        <authorList>
            <person name="Lanie J.A."/>
            <person name="Ng W.-L."/>
            <person name="Kazmierczak K.M."/>
            <person name="Andrzejewski T.M."/>
            <person name="Davidsen T.M."/>
            <person name="Wayne K.J."/>
            <person name="Tettelin H."/>
            <person name="Glass J.I."/>
            <person name="Rusch D."/>
            <person name="Podicherti R."/>
            <person name="Tsui H.-C.T."/>
            <person name="Winkler M.E."/>
        </authorList>
    </citation>
    <scope>NUCLEOTIDE SEQUENCE</scope>
</reference>
<evidence type="ECO:0000313" key="1">
    <source>
        <dbReference type="EMBL" id="SVA67362.1"/>
    </source>
</evidence>
<dbReference type="InterPro" id="IPR003673">
    <property type="entry name" value="CoA-Trfase_fam_III"/>
</dbReference>
<dbReference type="PANTHER" id="PTHR48228">
    <property type="entry name" value="SUCCINYL-COA--D-CITRAMALATE COA-TRANSFERASE"/>
    <property type="match status" value="1"/>
</dbReference>
<dbReference type="PANTHER" id="PTHR48228:SF2">
    <property type="entry name" value="E-CINNAMOYL-COA:R-PHENYLLACTATE COA TRANSFERASE LARGE SUBUNIT"/>
    <property type="match status" value="1"/>
</dbReference>
<dbReference type="Gene3D" id="3.40.50.10540">
    <property type="entry name" value="Crotonobetainyl-coa:carnitine coa-transferase, domain 1"/>
    <property type="match status" value="1"/>
</dbReference>
<dbReference type="InterPro" id="IPR023606">
    <property type="entry name" value="CoA-Trfase_III_dom_1_sf"/>
</dbReference>
<dbReference type="Pfam" id="PF02515">
    <property type="entry name" value="CoA_transf_3"/>
    <property type="match status" value="1"/>
</dbReference>
<gene>
    <name evidence="1" type="ORF">METZ01_LOCUS120216</name>
</gene>
<dbReference type="EMBL" id="UINC01016119">
    <property type="protein sequence ID" value="SVA67362.1"/>
    <property type="molecule type" value="Genomic_DNA"/>
</dbReference>